<protein>
    <submittedName>
        <fullName evidence="3">Uncharacterized protein</fullName>
    </submittedName>
</protein>
<gene>
    <name evidence="3" type="ORF">SAMN05216252_102349</name>
</gene>
<dbReference type="InterPro" id="IPR036259">
    <property type="entry name" value="MFS_trans_sf"/>
</dbReference>
<dbReference type="AlphaFoldDB" id="A0A239B488"/>
<proteinExistence type="predicted"/>
<sequence>MGAEESDRLVLDYLSKVGDLAQTALPADRRRDLVARLRQDIDRQRHGSDSPAAVRRILGRMGAPDAVVQEAAAVPAPRAPEAPAPAEPEWWRLPEQRTQSPSPSPSPSRKPRPGDELDGLPGMTGGLLIPLTPEEDPEAAPDGGQEKPGPGPEPEARPAAAPAPAKSRRRWRAGILETAAALLLLAGAVLGSWIALLAGWAVAYGSRRLSRRASRFAALGLPGLIAGAALVWIWGRFAGRWGEPIPEGGLDSALADVLPTVVRIAAVASAAFLLWRGSRAGRPPR</sequence>
<dbReference type="SUPFAM" id="SSF103473">
    <property type="entry name" value="MFS general substrate transporter"/>
    <property type="match status" value="1"/>
</dbReference>
<keyword evidence="2" id="KW-0812">Transmembrane</keyword>
<keyword evidence="4" id="KW-1185">Reference proteome</keyword>
<feature type="transmembrane region" description="Helical" evidence="2">
    <location>
        <begin position="216"/>
        <end position="237"/>
    </location>
</feature>
<name>A0A239B488_9ACTN</name>
<organism evidence="3 4">
    <name type="scientific">Actinacidiphila glaucinigra</name>
    <dbReference type="NCBI Taxonomy" id="235986"/>
    <lineage>
        <taxon>Bacteria</taxon>
        <taxon>Bacillati</taxon>
        <taxon>Actinomycetota</taxon>
        <taxon>Actinomycetes</taxon>
        <taxon>Kitasatosporales</taxon>
        <taxon>Streptomycetaceae</taxon>
        <taxon>Actinacidiphila</taxon>
    </lineage>
</organism>
<feature type="transmembrane region" description="Helical" evidence="2">
    <location>
        <begin position="257"/>
        <end position="275"/>
    </location>
</feature>
<evidence type="ECO:0000313" key="3">
    <source>
        <dbReference type="EMBL" id="SNS02342.1"/>
    </source>
</evidence>
<feature type="transmembrane region" description="Helical" evidence="2">
    <location>
        <begin position="179"/>
        <end position="204"/>
    </location>
</feature>
<dbReference type="OrthoDB" id="4350222at2"/>
<dbReference type="RefSeq" id="WP_089222492.1">
    <property type="nucleotide sequence ID" value="NZ_FZOF01000002.1"/>
</dbReference>
<accession>A0A239B488</accession>
<evidence type="ECO:0000313" key="4">
    <source>
        <dbReference type="Proteomes" id="UP000198280"/>
    </source>
</evidence>
<dbReference type="EMBL" id="FZOF01000002">
    <property type="protein sequence ID" value="SNS02342.1"/>
    <property type="molecule type" value="Genomic_DNA"/>
</dbReference>
<feature type="region of interest" description="Disordered" evidence="1">
    <location>
        <begin position="95"/>
        <end position="166"/>
    </location>
</feature>
<dbReference type="Proteomes" id="UP000198280">
    <property type="component" value="Unassembled WGS sequence"/>
</dbReference>
<keyword evidence="2" id="KW-0472">Membrane</keyword>
<keyword evidence="2" id="KW-1133">Transmembrane helix</keyword>
<evidence type="ECO:0000256" key="2">
    <source>
        <dbReference type="SAM" id="Phobius"/>
    </source>
</evidence>
<reference evidence="3 4" key="1">
    <citation type="submission" date="2017-06" db="EMBL/GenBank/DDBJ databases">
        <authorList>
            <person name="Kim H.J."/>
            <person name="Triplett B.A."/>
        </authorList>
    </citation>
    <scope>NUCLEOTIDE SEQUENCE [LARGE SCALE GENOMIC DNA]</scope>
    <source>
        <strain evidence="3 4">CGMCC 4.1858</strain>
    </source>
</reference>
<evidence type="ECO:0000256" key="1">
    <source>
        <dbReference type="SAM" id="MobiDB-lite"/>
    </source>
</evidence>